<evidence type="ECO:0000256" key="1">
    <source>
        <dbReference type="ARBA" id="ARBA00022723"/>
    </source>
</evidence>
<keyword evidence="1" id="KW-0479">Metal-binding</keyword>
<dbReference type="GO" id="GO:0016787">
    <property type="term" value="F:hydrolase activity"/>
    <property type="evidence" value="ECO:0007669"/>
    <property type="project" value="UniProtKB-KW"/>
</dbReference>
<dbReference type="Pfam" id="PF12710">
    <property type="entry name" value="HAD"/>
    <property type="match status" value="1"/>
</dbReference>
<accession>A0AAW3IRH9</accession>
<dbReference type="SUPFAM" id="SSF56784">
    <property type="entry name" value="HAD-like"/>
    <property type="match status" value="1"/>
</dbReference>
<organism evidence="5 6">
    <name type="scientific">Vibrio parahaemolyticus</name>
    <dbReference type="NCBI Taxonomy" id="670"/>
    <lineage>
        <taxon>Bacteria</taxon>
        <taxon>Pseudomonadati</taxon>
        <taxon>Pseudomonadota</taxon>
        <taxon>Gammaproteobacteria</taxon>
        <taxon>Vibrionales</taxon>
        <taxon>Vibrionaceae</taxon>
        <taxon>Vibrio</taxon>
    </lineage>
</organism>
<feature type="chain" id="PRO_5043980228" evidence="4">
    <location>
        <begin position="29"/>
        <end position="332"/>
    </location>
</feature>
<reference evidence="5 6" key="1">
    <citation type="submission" date="2015-07" db="EMBL/GenBank/DDBJ databases">
        <title>Foodborne Vibrio parahaemolyticus Isolates.</title>
        <authorList>
            <person name="Ronholm J."/>
            <person name="Petronella N."/>
            <person name="Kenwell R."/>
            <person name="Banerjee S."/>
        </authorList>
    </citation>
    <scope>NUCLEOTIDE SEQUENCE [LARGE SCALE GENOMIC DNA]</scope>
    <source>
        <strain evidence="5 6">HS-06-05</strain>
    </source>
</reference>
<dbReference type="Proteomes" id="UP000037697">
    <property type="component" value="Unassembled WGS sequence"/>
</dbReference>
<evidence type="ECO:0000313" key="5">
    <source>
        <dbReference type="EMBL" id="KOY26820.1"/>
    </source>
</evidence>
<sequence length="332" mass="37536">MKSLQLMKNYLLNVFTLAVAVISFPLLAQNSDPLPSWNDGQTKQAIIQFVSDVTDANSPNFVAPQDRIATFDNDGTLWSEKPMYFQILFMLDQIKEQSASHPDWKTTKPYSLVLSGQIDKLSLEDVLTMVQKTHSGMSSDEFTSIVQAWISTAKHPVTGRPYTDMVYQPMLELLDYLDSNGFKNFIVSGGGNAFMRAWATDVYNIPSERIIGTRLSTEFVNVDGSYQVKRVPGIEVNNDKAEKPQQIYQHIGKRPIASFGNSDGDLQMLQWTTSGTAPRLAMYVHHTDDQREWKYDRTSSIGKLDKGLDEAKAKGWLIADMKNDWKQVYPTK</sequence>
<dbReference type="AlphaFoldDB" id="A0AAW3IRH9"/>
<feature type="signal peptide" evidence="4">
    <location>
        <begin position="1"/>
        <end position="28"/>
    </location>
</feature>
<keyword evidence="3" id="KW-0460">Magnesium</keyword>
<proteinExistence type="predicted"/>
<dbReference type="InterPro" id="IPR050582">
    <property type="entry name" value="HAD-like_SerB"/>
</dbReference>
<dbReference type="EMBL" id="LIRS01000109">
    <property type="protein sequence ID" value="KOY26820.1"/>
    <property type="molecule type" value="Genomic_DNA"/>
</dbReference>
<evidence type="ECO:0000256" key="3">
    <source>
        <dbReference type="ARBA" id="ARBA00022842"/>
    </source>
</evidence>
<protein>
    <submittedName>
        <fullName evidence="5">Haloacid dehalogenase</fullName>
    </submittedName>
</protein>
<dbReference type="InterPro" id="IPR036412">
    <property type="entry name" value="HAD-like_sf"/>
</dbReference>
<dbReference type="PANTHER" id="PTHR43344:SF13">
    <property type="entry name" value="PHOSPHATASE RV3661-RELATED"/>
    <property type="match status" value="1"/>
</dbReference>
<comment type="caution">
    <text evidence="5">The sequence shown here is derived from an EMBL/GenBank/DDBJ whole genome shotgun (WGS) entry which is preliminary data.</text>
</comment>
<name>A0AAW3IRH9_VIBPH</name>
<dbReference type="CDD" id="cd01427">
    <property type="entry name" value="HAD_like"/>
    <property type="match status" value="1"/>
</dbReference>
<keyword evidence="4" id="KW-0732">Signal</keyword>
<evidence type="ECO:0000256" key="4">
    <source>
        <dbReference type="SAM" id="SignalP"/>
    </source>
</evidence>
<evidence type="ECO:0000313" key="6">
    <source>
        <dbReference type="Proteomes" id="UP000037697"/>
    </source>
</evidence>
<dbReference type="InterPro" id="IPR023214">
    <property type="entry name" value="HAD_sf"/>
</dbReference>
<dbReference type="GO" id="GO:0046872">
    <property type="term" value="F:metal ion binding"/>
    <property type="evidence" value="ECO:0007669"/>
    <property type="project" value="UniProtKB-KW"/>
</dbReference>
<gene>
    <name evidence="5" type="ORF">ACX05_19740</name>
</gene>
<keyword evidence="2" id="KW-0378">Hydrolase</keyword>
<dbReference type="Gene3D" id="3.40.50.1000">
    <property type="entry name" value="HAD superfamily/HAD-like"/>
    <property type="match status" value="1"/>
</dbReference>
<evidence type="ECO:0000256" key="2">
    <source>
        <dbReference type="ARBA" id="ARBA00022801"/>
    </source>
</evidence>
<dbReference type="PANTHER" id="PTHR43344">
    <property type="entry name" value="PHOSPHOSERINE PHOSPHATASE"/>
    <property type="match status" value="1"/>
</dbReference>